<dbReference type="InterPro" id="IPR036779">
    <property type="entry name" value="LysM_dom_sf"/>
</dbReference>
<dbReference type="SMART" id="SM00257">
    <property type="entry name" value="LysM"/>
    <property type="match status" value="2"/>
</dbReference>
<dbReference type="Proteomes" id="UP000639772">
    <property type="component" value="Chromosome 12"/>
</dbReference>
<dbReference type="OrthoDB" id="2107166at2759"/>
<feature type="domain" description="LysM" evidence="2">
    <location>
        <begin position="123"/>
        <end position="170"/>
    </location>
</feature>
<name>A0A835UH68_VANPL</name>
<gene>
    <name evidence="3" type="ORF">HPP92_022394</name>
</gene>
<feature type="domain" description="LysM" evidence="2">
    <location>
        <begin position="187"/>
        <end position="231"/>
    </location>
</feature>
<comment type="caution">
    <text evidence="3">The sequence shown here is derived from an EMBL/GenBank/DDBJ whole genome shotgun (WGS) entry which is preliminary data.</text>
</comment>
<sequence length="375" mass="39448">MNREREWGGGGGEREREDEVGGICIPPRGHVLRDQRPLKAAPFICNAAPRSTCQSLIGYVPPNDTTFAAVKSLFGVKSIRSLFSSNGLPPSSRTASRIAAGSTVRVPVPCACSSGSGSTSGRPVYVVKAGEGLDAIARNVFNGFVTYQEIATANNITDPNMINVGQRLLIPLPCSCDREGGESVVHYTHLVVPDSTVSSIADEFGVSLGLLLRINGITDPKTLQAGQVLDVPLRACSSTISNSSIDRNLLVPNGSYALTAKNCIQCRCSSTTWQLDCLPVQAISNSSCPTATCGSLSIGNTSSISACETASCDYAGYTAGRILTVLTNHSTCNGTGGAASPPLQSTGSAMAVRNKWRWGLGIWILHGPLVLIWFL</sequence>
<evidence type="ECO:0000313" key="4">
    <source>
        <dbReference type="Proteomes" id="UP000639772"/>
    </source>
</evidence>
<reference evidence="3 4" key="1">
    <citation type="journal article" date="2020" name="Nat. Food">
        <title>A phased Vanilla planifolia genome enables genetic improvement of flavour and production.</title>
        <authorList>
            <person name="Hasing T."/>
            <person name="Tang H."/>
            <person name="Brym M."/>
            <person name="Khazi F."/>
            <person name="Huang T."/>
            <person name="Chambers A.H."/>
        </authorList>
    </citation>
    <scope>NUCLEOTIDE SEQUENCE [LARGE SCALE GENOMIC DNA]</scope>
    <source>
        <tissue evidence="3">Leaf</tissue>
    </source>
</reference>
<dbReference type="SUPFAM" id="SSF54106">
    <property type="entry name" value="LysM domain"/>
    <property type="match status" value="2"/>
</dbReference>
<evidence type="ECO:0000259" key="2">
    <source>
        <dbReference type="PROSITE" id="PS51782"/>
    </source>
</evidence>
<dbReference type="InterPro" id="IPR018392">
    <property type="entry name" value="LysM"/>
</dbReference>
<dbReference type="PANTHER" id="PTHR33734">
    <property type="entry name" value="LYSM DOMAIN-CONTAINING GPI-ANCHORED PROTEIN 2"/>
    <property type="match status" value="1"/>
</dbReference>
<dbReference type="EMBL" id="JADCNM010000012">
    <property type="protein sequence ID" value="KAG0459266.1"/>
    <property type="molecule type" value="Genomic_DNA"/>
</dbReference>
<dbReference type="PROSITE" id="PS51782">
    <property type="entry name" value="LYSM"/>
    <property type="match status" value="2"/>
</dbReference>
<dbReference type="AlphaFoldDB" id="A0A835UH68"/>
<evidence type="ECO:0000256" key="1">
    <source>
        <dbReference type="SAM" id="MobiDB-lite"/>
    </source>
</evidence>
<feature type="region of interest" description="Disordered" evidence="1">
    <location>
        <begin position="1"/>
        <end position="21"/>
    </location>
</feature>
<dbReference type="CDD" id="cd00118">
    <property type="entry name" value="LysM"/>
    <property type="match status" value="2"/>
</dbReference>
<proteinExistence type="predicted"/>
<evidence type="ECO:0000313" key="3">
    <source>
        <dbReference type="EMBL" id="KAG0459266.1"/>
    </source>
</evidence>
<dbReference type="Pfam" id="PF01476">
    <property type="entry name" value="LysM"/>
    <property type="match status" value="2"/>
</dbReference>
<accession>A0A835UH68</accession>
<feature type="compositionally biased region" description="Basic and acidic residues" evidence="1">
    <location>
        <begin position="1"/>
        <end position="19"/>
    </location>
</feature>
<dbReference type="Gene3D" id="3.10.350.10">
    <property type="entry name" value="LysM domain"/>
    <property type="match status" value="2"/>
</dbReference>
<organism evidence="3 4">
    <name type="scientific">Vanilla planifolia</name>
    <name type="common">Vanilla</name>
    <dbReference type="NCBI Taxonomy" id="51239"/>
    <lineage>
        <taxon>Eukaryota</taxon>
        <taxon>Viridiplantae</taxon>
        <taxon>Streptophyta</taxon>
        <taxon>Embryophyta</taxon>
        <taxon>Tracheophyta</taxon>
        <taxon>Spermatophyta</taxon>
        <taxon>Magnoliopsida</taxon>
        <taxon>Liliopsida</taxon>
        <taxon>Asparagales</taxon>
        <taxon>Orchidaceae</taxon>
        <taxon>Vanilloideae</taxon>
        <taxon>Vanilleae</taxon>
        <taxon>Vanilla</taxon>
    </lineage>
</organism>
<dbReference type="PANTHER" id="PTHR33734:SF11">
    <property type="entry name" value="LYSM DOMAIN-CONTAINING GPI-ANCHORED PROTEIN 2"/>
    <property type="match status" value="1"/>
</dbReference>
<protein>
    <recommendedName>
        <fullName evidence="2">LysM domain-containing protein</fullName>
    </recommendedName>
</protein>